<dbReference type="InterPro" id="IPR016292">
    <property type="entry name" value="Epoxide_hydrolase"/>
</dbReference>
<organism evidence="6 7">
    <name type="scientific">Spirosoma profusum</name>
    <dbReference type="NCBI Taxonomy" id="2771354"/>
    <lineage>
        <taxon>Bacteria</taxon>
        <taxon>Pseudomonadati</taxon>
        <taxon>Bacteroidota</taxon>
        <taxon>Cytophagia</taxon>
        <taxon>Cytophagales</taxon>
        <taxon>Cytophagaceae</taxon>
        <taxon>Spirosoma</taxon>
    </lineage>
</organism>
<reference evidence="6" key="1">
    <citation type="submission" date="2020-09" db="EMBL/GenBank/DDBJ databases">
        <authorList>
            <person name="Kim M.K."/>
        </authorList>
    </citation>
    <scope>NUCLEOTIDE SEQUENCE</scope>
    <source>
        <strain evidence="6">BT702</strain>
    </source>
</reference>
<dbReference type="PANTHER" id="PTHR21661:SF35">
    <property type="entry name" value="EPOXIDE HYDROLASE"/>
    <property type="match status" value="1"/>
</dbReference>
<keyword evidence="2" id="KW-0058">Aromatic hydrocarbons catabolism</keyword>
<keyword evidence="3 6" id="KW-0378">Hydrolase</keyword>
<dbReference type="InterPro" id="IPR010497">
    <property type="entry name" value="Epoxide_hydro_N"/>
</dbReference>
<dbReference type="InterPro" id="IPR029058">
    <property type="entry name" value="AB_hydrolase_fold"/>
</dbReference>
<evidence type="ECO:0000256" key="2">
    <source>
        <dbReference type="ARBA" id="ARBA00022797"/>
    </source>
</evidence>
<dbReference type="GO" id="GO:0097176">
    <property type="term" value="P:epoxide metabolic process"/>
    <property type="evidence" value="ECO:0007669"/>
    <property type="project" value="TreeGrafter"/>
</dbReference>
<dbReference type="RefSeq" id="WP_190887533.1">
    <property type="nucleotide sequence ID" value="NZ_JACWZY010000010.1"/>
</dbReference>
<dbReference type="SUPFAM" id="SSF53474">
    <property type="entry name" value="alpha/beta-Hydrolases"/>
    <property type="match status" value="1"/>
</dbReference>
<dbReference type="PANTHER" id="PTHR21661">
    <property type="entry name" value="EPOXIDE HYDROLASE 1-RELATED"/>
    <property type="match status" value="1"/>
</dbReference>
<accession>A0A926Y3D0</accession>
<comment type="caution">
    <text evidence="6">The sequence shown here is derived from an EMBL/GenBank/DDBJ whole genome shotgun (WGS) entry which is preliminary data.</text>
</comment>
<comment type="similarity">
    <text evidence="1">Belongs to the peptidase S33 family.</text>
</comment>
<evidence type="ECO:0000259" key="5">
    <source>
        <dbReference type="Pfam" id="PF06441"/>
    </source>
</evidence>
<evidence type="ECO:0000256" key="4">
    <source>
        <dbReference type="PIRSR" id="PIRSR001112-1"/>
    </source>
</evidence>
<feature type="domain" description="Epoxide hydrolase N-terminal" evidence="5">
    <location>
        <begin position="2"/>
        <end position="107"/>
    </location>
</feature>
<feature type="active site" description="Nucleophile" evidence="4">
    <location>
        <position position="173"/>
    </location>
</feature>
<dbReference type="InterPro" id="IPR000639">
    <property type="entry name" value="Epox_hydrolase-like"/>
</dbReference>
<dbReference type="PRINTS" id="PR00412">
    <property type="entry name" value="EPOXHYDRLASE"/>
</dbReference>
<evidence type="ECO:0000256" key="1">
    <source>
        <dbReference type="ARBA" id="ARBA00010088"/>
    </source>
</evidence>
<feature type="active site" description="Proton acceptor" evidence="4">
    <location>
        <position position="366"/>
    </location>
</feature>
<dbReference type="AlphaFoldDB" id="A0A926Y3D0"/>
<evidence type="ECO:0000256" key="3">
    <source>
        <dbReference type="ARBA" id="ARBA00022801"/>
    </source>
</evidence>
<dbReference type="EMBL" id="JACWZY010000010">
    <property type="protein sequence ID" value="MBD2701676.1"/>
    <property type="molecule type" value="Genomic_DNA"/>
</dbReference>
<dbReference type="PIRSF" id="PIRSF001112">
    <property type="entry name" value="Epoxide_hydrolase"/>
    <property type="match status" value="1"/>
</dbReference>
<evidence type="ECO:0000313" key="6">
    <source>
        <dbReference type="EMBL" id="MBD2701676.1"/>
    </source>
</evidence>
<gene>
    <name evidence="6" type="ORF">IC229_13580</name>
</gene>
<dbReference type="Gene3D" id="3.40.50.1820">
    <property type="entry name" value="alpha/beta hydrolase"/>
    <property type="match status" value="1"/>
</dbReference>
<keyword evidence="7" id="KW-1185">Reference proteome</keyword>
<protein>
    <submittedName>
        <fullName evidence="6">Epoxide hydrolase</fullName>
    </submittedName>
</protein>
<dbReference type="Proteomes" id="UP000598820">
    <property type="component" value="Unassembled WGS sequence"/>
</dbReference>
<dbReference type="GO" id="GO:0004301">
    <property type="term" value="F:epoxide hydrolase activity"/>
    <property type="evidence" value="ECO:0007669"/>
    <property type="project" value="TreeGrafter"/>
</dbReference>
<proteinExistence type="inferred from homology"/>
<name>A0A926Y3D0_9BACT</name>
<feature type="active site" description="Proton donor" evidence="4">
    <location>
        <position position="300"/>
    </location>
</feature>
<dbReference type="Pfam" id="PF06441">
    <property type="entry name" value="EHN"/>
    <property type="match status" value="1"/>
</dbReference>
<evidence type="ECO:0000313" key="7">
    <source>
        <dbReference type="Proteomes" id="UP000598820"/>
    </source>
</evidence>
<sequence length="393" mass="45093">MIHPFTISVDESTLADLRSRLAKTRWPDQIANEKWEMGTNEAYLQELCTYWQQQFDWLKQEAYLNTFAHFKTEIDDIGIHFIHQKGKGKTSFPLLLIHGYPDSFFRFHKLIPLLTEADEEGFSFDVVVPSMPGYGFSGIPAEEGMDPKKMADLFARLMVDELGYDEFFAHGGDWGGSITEQLALYHDDHLHAIHLTDLPFHHTLEQPDDASDAEKKFFEKIQKWQRTEGAYSMIQATKPQSLAYSLTDSPAGLAAWLIEKFYAWSDNGGNLENAFTKDELLTNLTIYWVTRTSNSSMRLYYEAIKSIMAATYNPLIKYNPFDKTGKKTAVPAGFTFFPKDISAPPRELVERYFTIERWNEISSGGHFAAMEQPQALADEIRQFFKGIHQSKSE</sequence>